<evidence type="ECO:0000256" key="3">
    <source>
        <dbReference type="ARBA" id="ARBA00022898"/>
    </source>
</evidence>
<dbReference type="InterPro" id="IPR015421">
    <property type="entry name" value="PyrdxlP-dep_Trfase_major"/>
</dbReference>
<reference evidence="8 9" key="3">
    <citation type="journal article" date="2019" name="Int. J. Syst. Evol. Microbiol.">
        <title>Anaerobacillus isosaccharinicus sp. nov., an alkaliphilic bacterium which degrades isosaccharinic acid.</title>
        <authorList>
            <person name="Bassil N.M."/>
            <person name="Lloyd J.R."/>
        </authorList>
    </citation>
    <scope>NUCLEOTIDE SEQUENCE [LARGE SCALE GENOMIC DNA]</scope>
    <source>
        <strain evidence="8 9">NB2006</strain>
    </source>
</reference>
<evidence type="ECO:0000256" key="1">
    <source>
        <dbReference type="ARBA" id="ARBA00001933"/>
    </source>
</evidence>
<reference evidence="8 9" key="2">
    <citation type="journal article" date="2017" name="Genome Announc.">
        <title>Draft Genome Sequences of Four Alkaliphilic Bacteria Belonging to the Anaerobacillus Genus.</title>
        <authorList>
            <person name="Bassil N.M."/>
            <person name="Lloyd J.R."/>
        </authorList>
    </citation>
    <scope>NUCLEOTIDE SEQUENCE [LARGE SCALE GENOMIC DNA]</scope>
    <source>
        <strain evidence="8 9">NB2006</strain>
    </source>
</reference>
<dbReference type="CDD" id="cd00617">
    <property type="entry name" value="Tnase_like"/>
    <property type="match status" value="1"/>
</dbReference>
<dbReference type="InterPro" id="IPR001597">
    <property type="entry name" value="ArAA_b-elim_lyase/Thr_aldolase"/>
</dbReference>
<dbReference type="Gene3D" id="3.40.640.10">
    <property type="entry name" value="Type I PLP-dependent aspartate aminotransferase-like (Major domain)"/>
    <property type="match status" value="1"/>
</dbReference>
<reference evidence="8" key="4">
    <citation type="submission" date="2020-10" db="EMBL/GenBank/DDBJ databases">
        <authorList>
            <person name="Bassil N.M."/>
            <person name="Lloyd J.R."/>
        </authorList>
    </citation>
    <scope>NUCLEOTIDE SEQUENCE</scope>
    <source>
        <strain evidence="8">NB2006</strain>
    </source>
</reference>
<dbReference type="RefSeq" id="WP_071318191.1">
    <property type="nucleotide sequence ID" value="NZ_CP063356.2"/>
</dbReference>
<feature type="domain" description="Aromatic amino acid beta-eliminating lyase/threonine aldolase" evidence="6">
    <location>
        <begin position="47"/>
        <end position="425"/>
    </location>
</feature>
<dbReference type="PIRSF" id="PIRSF001386">
    <property type="entry name" value="Trpase"/>
    <property type="match status" value="1"/>
</dbReference>
<dbReference type="AlphaFoldDB" id="A0A1S2LDA5"/>
<protein>
    <submittedName>
        <fullName evidence="8">Tryptophanase</fullName>
    </submittedName>
    <submittedName>
        <fullName evidence="7">Tyrosine phenol-lyase</fullName>
    </submittedName>
</protein>
<dbReference type="InterPro" id="IPR011166">
    <property type="entry name" value="Beta-eliminating_lyase"/>
</dbReference>
<dbReference type="GO" id="GO:0009072">
    <property type="term" value="P:aromatic amino acid metabolic process"/>
    <property type="evidence" value="ECO:0007669"/>
    <property type="project" value="InterPro"/>
</dbReference>
<dbReference type="InterPro" id="IPR015422">
    <property type="entry name" value="PyrdxlP-dep_Trfase_small"/>
</dbReference>
<dbReference type="InterPro" id="IPR018176">
    <property type="entry name" value="Tryptophanase_CS"/>
</dbReference>
<proteinExistence type="inferred from homology"/>
<dbReference type="PROSITE" id="PS00853">
    <property type="entry name" value="BETA_ELIM_LYASE"/>
    <property type="match status" value="1"/>
</dbReference>
<evidence type="ECO:0000259" key="6">
    <source>
        <dbReference type="Pfam" id="PF01212"/>
    </source>
</evidence>
<keyword evidence="3 5" id="KW-0663">Pyridoxal phosphate</keyword>
<comment type="similarity">
    <text evidence="2">Belongs to the beta-eliminating lyase family.</text>
</comment>
<dbReference type="PANTHER" id="PTHR32325">
    <property type="entry name" value="BETA-ELIMINATING LYASE-LIKE PROTEIN-RELATED"/>
    <property type="match status" value="1"/>
</dbReference>
<dbReference type="SUPFAM" id="SSF53383">
    <property type="entry name" value="PLP-dependent transferases"/>
    <property type="match status" value="1"/>
</dbReference>
<dbReference type="EMBL" id="LQXD01000148">
    <property type="protein sequence ID" value="OIJ10053.1"/>
    <property type="molecule type" value="Genomic_DNA"/>
</dbReference>
<accession>A0A1S2LDA5</accession>
<evidence type="ECO:0000313" key="8">
    <source>
        <dbReference type="EMBL" id="QOY36746.1"/>
    </source>
</evidence>
<dbReference type="Proteomes" id="UP000180175">
    <property type="component" value="Chromosome"/>
</dbReference>
<dbReference type="OrthoDB" id="9764079at2"/>
<name>A0A1S2LDA5_9BACI</name>
<evidence type="ECO:0000256" key="2">
    <source>
        <dbReference type="ARBA" id="ARBA00009721"/>
    </source>
</evidence>
<keyword evidence="4 7" id="KW-0456">Lyase</keyword>
<dbReference type="PANTHER" id="PTHR32325:SF4">
    <property type="entry name" value="TRYPTOPHANASE"/>
    <property type="match status" value="1"/>
</dbReference>
<dbReference type="InterPro" id="IPR015424">
    <property type="entry name" value="PyrdxlP-dep_Trfase"/>
</dbReference>
<dbReference type="Pfam" id="PF01212">
    <property type="entry name" value="Beta_elim_lyase"/>
    <property type="match status" value="1"/>
</dbReference>
<evidence type="ECO:0000256" key="4">
    <source>
        <dbReference type="ARBA" id="ARBA00023239"/>
    </source>
</evidence>
<evidence type="ECO:0000313" key="9">
    <source>
        <dbReference type="Proteomes" id="UP000180175"/>
    </source>
</evidence>
<dbReference type="NCBIfam" id="NF009709">
    <property type="entry name" value="PRK13238.1"/>
    <property type="match status" value="1"/>
</dbReference>
<keyword evidence="9" id="KW-1185">Reference proteome</keyword>
<sequence length="466" mass="52710">MRSYLPEPYKIKMVEPIQLISEEKRKKAIERAGYNPFSLRSEEVYIDLLTDSGTGAMSDRQWAGLMLGDESYAGSRNFYHLEETVQELTGYQYVLPAHQGRGAEQVLFPLLIENEGQYVLGNMHFDTTKAHIEMNKAKPVNLVIEEAYDTSIDHPYKGNFDTSRLEEFILNNGKETIAFIVNTITCNSAGGQPVSMANIKEVYRIGKENGIPVFFDAARFAENAYFIKQREEGYENKEIVEIIKEMFTYGDGLTMSAKKDGLVNIGGILSIKEDEELFEKCRSMIVPMEGFPTYGGLAGRDLEALAIGLKEVVQYDYLHHRISQVRLLGDLLKEGGVPVQEPIGGHAVFVDAAKFLPHIPKQQFPAHALAIALYIEGGVRGVEIGSLLFGRDVETQEDGQSELELLRLTIPRRTYTDNHIRYIADSLIQLYQKRNEINGVSFTYEPKILRHFTARFTLAKQMVEEK</sequence>
<reference evidence="7 9" key="1">
    <citation type="submission" date="2016-10" db="EMBL/GenBank/DDBJ databases">
        <title>Draft genome sequences of four alkaliphilic bacteria belonging to the Anaerobacillus genus.</title>
        <authorList>
            <person name="Bassil N.M."/>
            <person name="Lloyd J.R."/>
        </authorList>
    </citation>
    <scope>NUCLEOTIDE SEQUENCE [LARGE SCALE GENOMIC DNA]</scope>
    <source>
        <strain evidence="7 9">NB2006</strain>
    </source>
</reference>
<evidence type="ECO:0000313" key="7">
    <source>
        <dbReference type="EMBL" id="OIJ10053.1"/>
    </source>
</evidence>
<dbReference type="KEGG" id="aia:AWH56_003570"/>
<evidence type="ECO:0000256" key="5">
    <source>
        <dbReference type="PIRSR" id="PIRSR611166-50"/>
    </source>
</evidence>
<dbReference type="Gene3D" id="3.90.1150.10">
    <property type="entry name" value="Aspartate Aminotransferase, domain 1"/>
    <property type="match status" value="1"/>
</dbReference>
<dbReference type="GO" id="GO:0016830">
    <property type="term" value="F:carbon-carbon lyase activity"/>
    <property type="evidence" value="ECO:0007669"/>
    <property type="project" value="InterPro"/>
</dbReference>
<gene>
    <name evidence="8" type="ORF">AWH56_003570</name>
    <name evidence="7" type="ORF">AWH56_16990</name>
</gene>
<dbReference type="EMBL" id="CP063356">
    <property type="protein sequence ID" value="QOY36746.1"/>
    <property type="molecule type" value="Genomic_DNA"/>
</dbReference>
<organism evidence="7 9">
    <name type="scientific">Anaerobacillus isosaccharinicus</name>
    <dbReference type="NCBI Taxonomy" id="1532552"/>
    <lineage>
        <taxon>Bacteria</taxon>
        <taxon>Bacillati</taxon>
        <taxon>Bacillota</taxon>
        <taxon>Bacilli</taxon>
        <taxon>Bacillales</taxon>
        <taxon>Bacillaceae</taxon>
        <taxon>Anaerobacillus</taxon>
    </lineage>
</organism>
<feature type="modified residue" description="N6-(pyridoxal phosphate)lysine" evidence="5">
    <location>
        <position position="259"/>
    </location>
</feature>
<comment type="cofactor">
    <cofactor evidence="1 5">
        <name>pyridoxal 5'-phosphate</name>
        <dbReference type="ChEBI" id="CHEBI:597326"/>
    </cofactor>
</comment>